<comment type="caution">
    <text evidence="4">The sequence shown here is derived from an EMBL/GenBank/DDBJ whole genome shotgun (WGS) entry which is preliminary data.</text>
</comment>
<keyword evidence="2" id="KW-0812">Transmembrane</keyword>
<accession>A0A2M6K9G3</accession>
<name>A0A2M6K9G3_9BACT</name>
<feature type="transmembrane region" description="Helical" evidence="2">
    <location>
        <begin position="9"/>
        <end position="26"/>
    </location>
</feature>
<dbReference type="Gene3D" id="2.70.70.10">
    <property type="entry name" value="Glucose Permease (Domain IIA)"/>
    <property type="match status" value="1"/>
</dbReference>
<dbReference type="SUPFAM" id="SSF51261">
    <property type="entry name" value="Duplicated hybrid motif"/>
    <property type="match status" value="1"/>
</dbReference>
<feature type="domain" description="M23ase beta-sheet core" evidence="3">
    <location>
        <begin position="959"/>
        <end position="1061"/>
    </location>
</feature>
<evidence type="ECO:0000313" key="5">
    <source>
        <dbReference type="Proteomes" id="UP000230869"/>
    </source>
</evidence>
<feature type="compositionally biased region" description="Low complexity" evidence="1">
    <location>
        <begin position="899"/>
        <end position="927"/>
    </location>
</feature>
<protein>
    <recommendedName>
        <fullName evidence="3">M23ase beta-sheet core domain-containing protein</fullName>
    </recommendedName>
</protein>
<organism evidence="4 5">
    <name type="scientific">Candidatus Falkowbacteria bacterium CG11_big_fil_rev_8_21_14_0_20_39_10</name>
    <dbReference type="NCBI Taxonomy" id="1974570"/>
    <lineage>
        <taxon>Bacteria</taxon>
        <taxon>Candidatus Falkowiibacteriota</taxon>
    </lineage>
</organism>
<keyword evidence="2" id="KW-0472">Membrane</keyword>
<keyword evidence="2" id="KW-1133">Transmembrane helix</keyword>
<dbReference type="EMBL" id="PCWW01000030">
    <property type="protein sequence ID" value="PIR13563.1"/>
    <property type="molecule type" value="Genomic_DNA"/>
</dbReference>
<dbReference type="InterPro" id="IPR011055">
    <property type="entry name" value="Dup_hybrid_motif"/>
</dbReference>
<dbReference type="PANTHER" id="PTHR21666:SF270">
    <property type="entry name" value="MUREIN HYDROLASE ACTIVATOR ENVC"/>
    <property type="match status" value="1"/>
</dbReference>
<evidence type="ECO:0000313" key="4">
    <source>
        <dbReference type="EMBL" id="PIR13563.1"/>
    </source>
</evidence>
<dbReference type="CDD" id="cd12797">
    <property type="entry name" value="M23_peptidase"/>
    <property type="match status" value="1"/>
</dbReference>
<dbReference type="GO" id="GO:0004222">
    <property type="term" value="F:metalloendopeptidase activity"/>
    <property type="evidence" value="ECO:0007669"/>
    <property type="project" value="TreeGrafter"/>
</dbReference>
<dbReference type="InterPro" id="IPR050570">
    <property type="entry name" value="Cell_wall_metabolism_enzyme"/>
</dbReference>
<dbReference type="AlphaFoldDB" id="A0A2M6K9G3"/>
<feature type="region of interest" description="Disordered" evidence="1">
    <location>
        <begin position="899"/>
        <end position="940"/>
    </location>
</feature>
<dbReference type="InterPro" id="IPR016047">
    <property type="entry name" value="M23ase_b-sheet_dom"/>
</dbReference>
<reference evidence="4 5" key="1">
    <citation type="submission" date="2017-09" db="EMBL/GenBank/DDBJ databases">
        <title>Depth-based differentiation of microbial function through sediment-hosted aquifers and enrichment of novel symbionts in the deep terrestrial subsurface.</title>
        <authorList>
            <person name="Probst A.J."/>
            <person name="Ladd B."/>
            <person name="Jarett J.K."/>
            <person name="Geller-Mcgrath D.E."/>
            <person name="Sieber C.M."/>
            <person name="Emerson J.B."/>
            <person name="Anantharaman K."/>
            <person name="Thomas B.C."/>
            <person name="Malmstrom R."/>
            <person name="Stieglmeier M."/>
            <person name="Klingl A."/>
            <person name="Woyke T."/>
            <person name="Ryan C.M."/>
            <person name="Banfield J.F."/>
        </authorList>
    </citation>
    <scope>NUCLEOTIDE SEQUENCE [LARGE SCALE GENOMIC DNA]</scope>
    <source>
        <strain evidence="4">CG11_big_fil_rev_8_21_14_0_20_39_10</strain>
    </source>
</reference>
<sequence>MELNIRQRIIVFIIAIIILIILAFIGTKVSEAAFGLDLSVNQVKSAGEPTVYFLDHAHGLKKPYLSEAAYMSYGNKWSDVKVVSQEELNKWPDAYLVKTANSPAVYYIAGNKKAAIPNAERFLEYGFKWEDILIITQADLDSYETIKFGFGGGSDETGYASKVSVNLDTVSPASTFAPLNTRDNLVAIFNLRADKGIVAIKNLEISFRGIFDLGAITKVYVKELGSDSYLDDSTLNGQKLTTFNFNSKPIVISEGTAKKIAVYVDTGQVQHVENSQFQAVLENYNKITTTAWVSGNWPLKAASIKLAQSSGILAGVEAEQVSLNTDNQAIVGNTDKQLAKYKISETTDKENILIQELVFENLGTARDEDLADFALKNSQNRVVARKSLSIDREIKFDLGDYQINRGDSDSFTVYADVAGGTDTTVKLSLKDIKVVGQANGYSLNSDIINLDQTLTIGREPLGAVSLALKSNSKVFKEKQGSLVGIFEIRADNQEVELNNIELSLNRSSNSDVLPNTIYLVNYDTGEVLDYINPAKLEAGTVSIDLNDYKLGSKENLKLALVNEIPDTITTGVTYQFVLNKITYRVADRNYYTDEVNIMGEIFNLYTSKLYIYKNDKEGEQSFTKGETKAEIANFAIEASAGENLKITSITFAKADGSGSITYDNGFSNLKFYIGSKKLGPTIERPYSHTFNFEDFSYKLKANQRAEIKVYADLDDNLRVNQIQMKITDLVVEGYESGVRASISGLETASYASFFGDAKAQLASVSGGGITTGQKENLIATFKVKNTGDEELKLKYVTVSTSGDGFSYSQGFSNLKIVEVAKGKRVSRITKPVAGANKLGLGSRKLKPSEEMEFEVYVDAELSALTGNVTVYFSDLIAQGVDSKVEAVVSGDITEGVVASASQGSAGSDNDLDNNSDSNIDNSSNSDNSDSEEIDFNRPISGSVTYGFHDPDYPFRDIMEHTGLDFSAPVGRNVKASANGTVAEVVAPAAGNYSYIVIDHSNGLRSIYGHLSQVNVSVGQIVKQGDTIGLSGGEPGAPGAGENTTGPHLHFEIQLNGVAVDPEDYL</sequence>
<evidence type="ECO:0000259" key="3">
    <source>
        <dbReference type="Pfam" id="PF01551"/>
    </source>
</evidence>
<dbReference type="Proteomes" id="UP000230869">
    <property type="component" value="Unassembled WGS sequence"/>
</dbReference>
<proteinExistence type="predicted"/>
<evidence type="ECO:0000256" key="2">
    <source>
        <dbReference type="SAM" id="Phobius"/>
    </source>
</evidence>
<dbReference type="PANTHER" id="PTHR21666">
    <property type="entry name" value="PEPTIDASE-RELATED"/>
    <property type="match status" value="1"/>
</dbReference>
<evidence type="ECO:0000256" key="1">
    <source>
        <dbReference type="SAM" id="MobiDB-lite"/>
    </source>
</evidence>
<dbReference type="Pfam" id="PF01551">
    <property type="entry name" value="Peptidase_M23"/>
    <property type="match status" value="1"/>
</dbReference>
<gene>
    <name evidence="4" type="ORF">COV49_01790</name>
</gene>